<dbReference type="PRINTS" id="PR00990">
    <property type="entry name" value="RIBOKINASE"/>
</dbReference>
<dbReference type="Pfam" id="PF00120">
    <property type="entry name" value="Gln-synt_C"/>
    <property type="match status" value="1"/>
</dbReference>
<dbReference type="GO" id="GO:0019303">
    <property type="term" value="P:D-ribose catabolic process"/>
    <property type="evidence" value="ECO:0007669"/>
    <property type="project" value="UniProtKB-UniRule"/>
</dbReference>
<keyword evidence="12 13" id="KW-0630">Potassium</keyword>
<dbReference type="Gene3D" id="3.30.590.10">
    <property type="entry name" value="Glutamine synthetase/guanido kinase, catalytic domain"/>
    <property type="match status" value="1"/>
</dbReference>
<dbReference type="UniPathway" id="UPA00916">
    <property type="reaction ID" value="UER00889"/>
</dbReference>
<dbReference type="GO" id="GO:0005524">
    <property type="term" value="F:ATP binding"/>
    <property type="evidence" value="ECO:0007669"/>
    <property type="project" value="UniProtKB-UniRule"/>
</dbReference>
<dbReference type="AlphaFoldDB" id="A0A4V4LKP2"/>
<dbReference type="GO" id="GO:0046872">
    <property type="term" value="F:metal ion binding"/>
    <property type="evidence" value="ECO:0007669"/>
    <property type="project" value="UniProtKB-KW"/>
</dbReference>
<feature type="binding site" evidence="13">
    <location>
        <position position="305"/>
    </location>
    <ligand>
        <name>K(+)</name>
        <dbReference type="ChEBI" id="CHEBI:29103"/>
    </ligand>
</feature>
<dbReference type="InterPro" id="IPR029056">
    <property type="entry name" value="Ribokinase-like"/>
</dbReference>
<keyword evidence="13" id="KW-0963">Cytoplasm</keyword>
<organism evidence="18 19">
    <name type="scientific">Aureobasidium pullulans</name>
    <name type="common">Black yeast</name>
    <name type="synonym">Pullularia pullulans</name>
    <dbReference type="NCBI Taxonomy" id="5580"/>
    <lineage>
        <taxon>Eukaryota</taxon>
        <taxon>Fungi</taxon>
        <taxon>Dikarya</taxon>
        <taxon>Ascomycota</taxon>
        <taxon>Pezizomycotina</taxon>
        <taxon>Dothideomycetes</taxon>
        <taxon>Dothideomycetidae</taxon>
        <taxon>Dothideales</taxon>
        <taxon>Saccotheciaceae</taxon>
        <taxon>Aureobasidium</taxon>
    </lineage>
</organism>
<dbReference type="PANTHER" id="PTHR43785">
    <property type="entry name" value="GAMMA-GLUTAMYLPUTRESCINE SYNTHETASE"/>
    <property type="match status" value="1"/>
</dbReference>
<dbReference type="GO" id="GO:0004747">
    <property type="term" value="F:ribokinase activity"/>
    <property type="evidence" value="ECO:0007669"/>
    <property type="project" value="UniProtKB-UniRule"/>
</dbReference>
<evidence type="ECO:0000256" key="16">
    <source>
        <dbReference type="SAM" id="MobiDB-lite"/>
    </source>
</evidence>
<dbReference type="InterPro" id="IPR002173">
    <property type="entry name" value="Carboh/pur_kinase_PfkB_CS"/>
</dbReference>
<evidence type="ECO:0000313" key="18">
    <source>
        <dbReference type="EMBL" id="TIA57617.1"/>
    </source>
</evidence>
<feature type="binding site" evidence="13">
    <location>
        <position position="296"/>
    </location>
    <ligand>
        <name>ATP</name>
        <dbReference type="ChEBI" id="CHEBI:30616"/>
    </ligand>
</feature>
<evidence type="ECO:0000256" key="5">
    <source>
        <dbReference type="ARBA" id="ARBA00022598"/>
    </source>
</evidence>
<comment type="similarity">
    <text evidence="13">Belongs to the carbohydrate kinase PfkB family. Ribokinase subfamily.</text>
</comment>
<feature type="binding site" evidence="13">
    <location>
        <position position="152"/>
    </location>
    <ligand>
        <name>substrate</name>
    </ligand>
</feature>
<comment type="pathway">
    <text evidence="13">Carbohydrate metabolism; D-ribose degradation; D-ribose 5-phosphate from beta-D-ribopyranose: step 2/2.</text>
</comment>
<keyword evidence="9 13" id="KW-0418">Kinase</keyword>
<feature type="compositionally biased region" description="Polar residues" evidence="16">
    <location>
        <begin position="390"/>
        <end position="404"/>
    </location>
</feature>
<feature type="binding site" evidence="13">
    <location>
        <begin position="234"/>
        <end position="239"/>
    </location>
    <ligand>
        <name>ATP</name>
        <dbReference type="ChEBI" id="CHEBI:30616"/>
    </ligand>
</feature>
<dbReference type="InterPro" id="IPR008146">
    <property type="entry name" value="Gln_synth_cat_dom"/>
</dbReference>
<keyword evidence="11 13" id="KW-0460">Magnesium</keyword>
<comment type="subunit">
    <text evidence="13">Homodimer.</text>
</comment>
<dbReference type="PROSITE" id="PS51987">
    <property type="entry name" value="GS_CATALYTIC"/>
    <property type="match status" value="1"/>
</dbReference>
<dbReference type="GO" id="GO:0006576">
    <property type="term" value="P:biogenic amine metabolic process"/>
    <property type="evidence" value="ECO:0007669"/>
    <property type="project" value="UniProtKB-ARBA"/>
</dbReference>
<feature type="binding site" evidence="13">
    <location>
        <begin position="40"/>
        <end position="44"/>
    </location>
    <ligand>
        <name>substrate</name>
    </ligand>
</feature>
<comment type="catalytic activity">
    <reaction evidence="13">
        <text>D-ribose + ATP = D-ribose 5-phosphate + ADP + H(+)</text>
        <dbReference type="Rhea" id="RHEA:13697"/>
        <dbReference type="ChEBI" id="CHEBI:15378"/>
        <dbReference type="ChEBI" id="CHEBI:30616"/>
        <dbReference type="ChEBI" id="CHEBI:47013"/>
        <dbReference type="ChEBI" id="CHEBI:78346"/>
        <dbReference type="ChEBI" id="CHEBI:456216"/>
        <dbReference type="EC" id="2.7.1.15"/>
    </reaction>
</comment>
<dbReference type="Pfam" id="PF00294">
    <property type="entry name" value="PfkB"/>
    <property type="match status" value="1"/>
</dbReference>
<keyword evidence="7 13" id="KW-0479">Metal-binding</keyword>
<evidence type="ECO:0000256" key="10">
    <source>
        <dbReference type="ARBA" id="ARBA00022840"/>
    </source>
</evidence>
<keyword evidence="5" id="KW-0436">Ligase</keyword>
<dbReference type="SUPFAM" id="SSF53613">
    <property type="entry name" value="Ribokinase-like"/>
    <property type="match status" value="1"/>
</dbReference>
<comment type="similarity">
    <text evidence="2 14 15">Belongs to the glutamine synthetase family.</text>
</comment>
<keyword evidence="13" id="KW-0539">Nucleus</keyword>
<gene>
    <name evidence="18" type="ORF">D6C83_03779</name>
</gene>
<comment type="similarity">
    <text evidence="1">Belongs to the carbohydrate kinase pfkB family.</text>
</comment>
<protein>
    <recommendedName>
        <fullName evidence="4 13">Ribokinase</fullName>
        <shortName evidence="13">RK</shortName>
        <ecNumber evidence="3 13">2.7.1.15</ecNumber>
    </recommendedName>
</protein>
<feature type="binding site" evidence="13">
    <location>
        <position position="311"/>
    </location>
    <ligand>
        <name>K(+)</name>
        <dbReference type="ChEBI" id="CHEBI:29103"/>
    </ligand>
</feature>
<accession>A0A4V4LKP2</accession>
<feature type="binding site" evidence="13">
    <location>
        <position position="261"/>
    </location>
    <ligand>
        <name>K(+)</name>
        <dbReference type="ChEBI" id="CHEBI:29103"/>
    </ligand>
</feature>
<keyword evidence="8 13" id="KW-0547">Nucleotide-binding</keyword>
<feature type="domain" description="GS catalytic" evidence="17">
    <location>
        <begin position="357"/>
        <end position="722"/>
    </location>
</feature>
<evidence type="ECO:0000256" key="3">
    <source>
        <dbReference type="ARBA" id="ARBA00012035"/>
    </source>
</evidence>
<evidence type="ECO:0000256" key="13">
    <source>
        <dbReference type="HAMAP-Rule" id="MF_03215"/>
    </source>
</evidence>
<dbReference type="Proteomes" id="UP000304947">
    <property type="component" value="Unassembled WGS sequence"/>
</dbReference>
<evidence type="ECO:0000256" key="1">
    <source>
        <dbReference type="ARBA" id="ARBA00005380"/>
    </source>
</evidence>
<dbReference type="GO" id="GO:0005634">
    <property type="term" value="C:nucleus"/>
    <property type="evidence" value="ECO:0007669"/>
    <property type="project" value="UniProtKB-SubCell"/>
</dbReference>
<feature type="region of interest" description="Disordered" evidence="16">
    <location>
        <begin position="390"/>
        <end position="412"/>
    </location>
</feature>
<comment type="caution">
    <text evidence="13">Lacks conserved residue(s) required for the propagation of feature annotation.</text>
</comment>
<evidence type="ECO:0000256" key="7">
    <source>
        <dbReference type="ARBA" id="ARBA00022723"/>
    </source>
</evidence>
<dbReference type="InterPro" id="IPR011611">
    <property type="entry name" value="PfkB_dom"/>
</dbReference>
<keyword evidence="6 13" id="KW-0808">Transferase</keyword>
<dbReference type="InterPro" id="IPR014746">
    <property type="entry name" value="Gln_synth/guanido_kin_cat_dom"/>
</dbReference>
<dbReference type="FunFam" id="3.30.590.10:FF:000005">
    <property type="entry name" value="Probable glutamine synthetase"/>
    <property type="match status" value="1"/>
</dbReference>
<dbReference type="PROSITE" id="PS00584">
    <property type="entry name" value="PFKB_KINASES_2"/>
    <property type="match status" value="1"/>
</dbReference>
<dbReference type="HAMAP" id="MF_01987">
    <property type="entry name" value="Ribokinase"/>
    <property type="match status" value="1"/>
</dbReference>
<dbReference type="SUPFAM" id="SSF55931">
    <property type="entry name" value="Glutamine synthetase/guanido kinase"/>
    <property type="match status" value="1"/>
</dbReference>
<comment type="cofactor">
    <cofactor evidence="13">
        <name>Mg(2+)</name>
        <dbReference type="ChEBI" id="CHEBI:18420"/>
    </cofactor>
    <text evidence="13">Requires a divalent cation, most likely magnesium in vivo, as an electrophilic catalyst to aid phosphoryl group transfer. It is the chelate of the metal and the nucleotide that is the actual substrate.</text>
</comment>
<dbReference type="GO" id="GO:0004356">
    <property type="term" value="F:glutamine synthetase activity"/>
    <property type="evidence" value="ECO:0007669"/>
    <property type="project" value="InterPro"/>
</dbReference>
<evidence type="ECO:0000256" key="8">
    <source>
        <dbReference type="ARBA" id="ARBA00022741"/>
    </source>
</evidence>
<feature type="binding site" evidence="13">
    <location>
        <begin position="12"/>
        <end position="14"/>
    </location>
    <ligand>
        <name>substrate</name>
    </ligand>
</feature>
<evidence type="ECO:0000256" key="14">
    <source>
        <dbReference type="PROSITE-ProRule" id="PRU01331"/>
    </source>
</evidence>
<comment type="function">
    <text evidence="13">Catalyzes the phosphorylation of ribose at O-5 in a reaction requiring ATP and magnesium. The resulting D-ribose-5-phosphate can then be used either for sythesis of nucleotides, histidine, and tryptophan, or as a component of the pentose phosphate pathway.</text>
</comment>
<feature type="binding site" evidence="13">
    <location>
        <position position="263"/>
    </location>
    <ligand>
        <name>K(+)</name>
        <dbReference type="ChEBI" id="CHEBI:29103"/>
    </ligand>
</feature>
<reference evidence="18 19" key="1">
    <citation type="submission" date="2018-10" db="EMBL/GenBank/DDBJ databases">
        <title>Fifty Aureobasidium pullulans genomes reveal a recombining polyextremotolerant generalist.</title>
        <authorList>
            <person name="Gostincar C."/>
            <person name="Turk M."/>
            <person name="Zajc J."/>
            <person name="Gunde-Cimerman N."/>
        </authorList>
    </citation>
    <scope>NUCLEOTIDE SEQUENCE [LARGE SCALE GENOMIC DNA]</scope>
    <source>
        <strain evidence="18 19">EXF-3380</strain>
    </source>
</reference>
<evidence type="ECO:0000256" key="11">
    <source>
        <dbReference type="ARBA" id="ARBA00022842"/>
    </source>
</evidence>
<dbReference type="SMART" id="SM01230">
    <property type="entry name" value="Gln-synt_C"/>
    <property type="match status" value="1"/>
</dbReference>
<evidence type="ECO:0000256" key="9">
    <source>
        <dbReference type="ARBA" id="ARBA00022777"/>
    </source>
</evidence>
<feature type="binding site" evidence="13">
    <location>
        <position position="267"/>
    </location>
    <ligand>
        <name>substrate</name>
    </ligand>
</feature>
<evidence type="ECO:0000256" key="2">
    <source>
        <dbReference type="ARBA" id="ARBA00009897"/>
    </source>
</evidence>
<comment type="subcellular location">
    <subcellularLocation>
        <location evidence="13">Cytoplasm</location>
    </subcellularLocation>
    <subcellularLocation>
        <location evidence="13">Nucleus</location>
    </subcellularLocation>
</comment>
<comment type="activity regulation">
    <text evidence="13">Activated by a monovalent cation that binds near, but not in, the active site. The most likely occupant of the site in vivo is potassium. Ion binding induces a conformational change that may alter substrate affinity.</text>
</comment>
<sequence length="722" mass="78978">MPGSIAVVGSLNIDFITRTPRVPAGGETLEASSSDTGFGGKGANQAVACARLSRNSDGSTPADSKPIKVSMVGFVGEDSFGSDFISAMKETFIDTAHIQKVPGQKTGIANIIVEEKTGENRILFCPNANFSGGDQVKDLVPEDADVVVFQLEMPLAQVVHNIKLAHSKGKYVIMNPAPAQKLPDDLYQYIDCLIMNESEADILREAKEELKDEDLPQICEDFFKRGVPDLVVITLGAKGVYHSAKSRSSGHTPGRKAKVVDTTAAGDTFVGGLAVEIAKNGGKTPQSPESMIQFANSAAARTTYFKELKISNKENGYRDLTAQIDLASYRRIPWENNVPFFLVSFYEPEGQSVSACPRSVLGRAVEKIQAKGMSAMAGAEYEFYQFKSPSDPTASERNSSSTAKFLQENPPSALPSLTEGMFGYSVTRPVHNQDYYYGVYKACEEFRCNIEGWHTESGPGVFEAALEFGEIRGMADRAALFKLTVKSIASKFGITPCFMAKPRQNLPGNSGHMHVSLCDPETNQNLFARSEPDPNAPYEDIKHLSDLGRHFLAGLIEGLPYVMPIFAPTINSYKRLVENFWAPVTVSWGLEHRAASIRLIAPPTASPKSTRFEVRVPGADTNPYLVLATILALGWRGVEKKLEIPIPPLGKGEDVGGASDKGVRLAKSLREATDTFKSKDSIAREVFGDDFVDHFAGTREHELRLWDEAVTDWEFKRYIETV</sequence>
<feature type="binding site" evidence="13">
    <location>
        <position position="196"/>
    </location>
    <ligand>
        <name>ATP</name>
        <dbReference type="ChEBI" id="CHEBI:30616"/>
    </ligand>
</feature>
<dbReference type="GO" id="GO:0005737">
    <property type="term" value="C:cytoplasm"/>
    <property type="evidence" value="ECO:0007669"/>
    <property type="project" value="UniProtKB-SubCell"/>
</dbReference>
<evidence type="ECO:0000259" key="17">
    <source>
        <dbReference type="PROSITE" id="PS51987"/>
    </source>
</evidence>
<evidence type="ECO:0000256" key="12">
    <source>
        <dbReference type="ARBA" id="ARBA00022958"/>
    </source>
</evidence>
<evidence type="ECO:0000256" key="15">
    <source>
        <dbReference type="RuleBase" id="RU000384"/>
    </source>
</evidence>
<dbReference type="EMBL" id="QZBU01000989">
    <property type="protein sequence ID" value="TIA57617.1"/>
    <property type="molecule type" value="Genomic_DNA"/>
</dbReference>
<keyword evidence="13" id="KW-0119">Carbohydrate metabolism</keyword>
<dbReference type="EC" id="2.7.1.15" evidence="3 13"/>
<dbReference type="PANTHER" id="PTHR43785:SF12">
    <property type="entry name" value="TYPE-1 GLUTAMINE SYNTHETASE 2"/>
    <property type="match status" value="1"/>
</dbReference>
<comment type="caution">
    <text evidence="18">The sequence shown here is derived from an EMBL/GenBank/DDBJ whole genome shotgun (WGS) entry which is preliminary data.</text>
</comment>
<feature type="binding site" evidence="13">
    <location>
        <position position="302"/>
    </location>
    <ligand>
        <name>K(+)</name>
        <dbReference type="ChEBI" id="CHEBI:29103"/>
    </ligand>
</feature>
<dbReference type="InterPro" id="IPR011877">
    <property type="entry name" value="Ribokinase"/>
</dbReference>
<keyword evidence="10 13" id="KW-0067">ATP-binding</keyword>
<feature type="active site" description="Proton acceptor" evidence="13">
    <location>
        <position position="267"/>
    </location>
</feature>
<evidence type="ECO:0000313" key="19">
    <source>
        <dbReference type="Proteomes" id="UP000304947"/>
    </source>
</evidence>
<dbReference type="Gene3D" id="3.40.1190.20">
    <property type="match status" value="1"/>
</dbReference>
<proteinExistence type="inferred from homology"/>
<evidence type="ECO:0000256" key="6">
    <source>
        <dbReference type="ARBA" id="ARBA00022679"/>
    </source>
</evidence>
<evidence type="ECO:0000256" key="4">
    <source>
        <dbReference type="ARBA" id="ARBA00016943"/>
    </source>
</evidence>
<name>A0A4V4LKP2_AURPU</name>
<dbReference type="InterPro" id="IPR002139">
    <property type="entry name" value="Ribo/fructo_kinase"/>
</dbReference>
<dbReference type="CDD" id="cd01174">
    <property type="entry name" value="ribokinase"/>
    <property type="match status" value="1"/>
</dbReference>
<feature type="binding site" evidence="13">
    <location>
        <begin position="266"/>
        <end position="267"/>
    </location>
    <ligand>
        <name>ATP</name>
        <dbReference type="ChEBI" id="CHEBI:30616"/>
    </ligand>
</feature>